<dbReference type="InterPro" id="IPR002018">
    <property type="entry name" value="CarbesteraseB"/>
</dbReference>
<protein>
    <recommendedName>
        <fullName evidence="6">Carboxylesterase type B domain-containing protein</fullName>
    </recommendedName>
</protein>
<dbReference type="GO" id="GO:0052689">
    <property type="term" value="F:carboxylic ester hydrolase activity"/>
    <property type="evidence" value="ECO:0007669"/>
    <property type="project" value="UniProtKB-KW"/>
</dbReference>
<dbReference type="SUPFAM" id="SSF53474">
    <property type="entry name" value="alpha/beta-Hydrolases"/>
    <property type="match status" value="2"/>
</dbReference>
<keyword evidence="4" id="KW-1015">Disulfide bond</keyword>
<gene>
    <name evidence="7" type="ORF">HERILL_LOCUS3507</name>
</gene>
<dbReference type="FunCoup" id="A0A7R8UGT9">
    <property type="interactions" value="21"/>
</dbReference>
<evidence type="ECO:0000256" key="1">
    <source>
        <dbReference type="ARBA" id="ARBA00005964"/>
    </source>
</evidence>
<evidence type="ECO:0000313" key="8">
    <source>
        <dbReference type="Proteomes" id="UP000594454"/>
    </source>
</evidence>
<dbReference type="EMBL" id="LR899010">
    <property type="protein sequence ID" value="CAD7080348.1"/>
    <property type="molecule type" value="Genomic_DNA"/>
</dbReference>
<feature type="domain" description="Carboxylesterase type B" evidence="6">
    <location>
        <begin position="528"/>
        <end position="974"/>
    </location>
</feature>
<evidence type="ECO:0000256" key="4">
    <source>
        <dbReference type="ARBA" id="ARBA00023157"/>
    </source>
</evidence>
<evidence type="ECO:0000256" key="2">
    <source>
        <dbReference type="ARBA" id="ARBA00022487"/>
    </source>
</evidence>
<dbReference type="PANTHER" id="PTHR43142">
    <property type="entry name" value="CARBOXYLIC ESTER HYDROLASE"/>
    <property type="match status" value="1"/>
</dbReference>
<dbReference type="AlphaFoldDB" id="A0A7R8UGT9"/>
<dbReference type="Pfam" id="PF00135">
    <property type="entry name" value="COesterase"/>
    <property type="match status" value="2"/>
</dbReference>
<keyword evidence="3" id="KW-0378">Hydrolase</keyword>
<dbReference type="InParanoid" id="A0A7R8UGT9"/>
<keyword evidence="2" id="KW-0719">Serine esterase</keyword>
<dbReference type="PROSITE" id="PS00122">
    <property type="entry name" value="CARBOXYLESTERASE_B_1"/>
    <property type="match status" value="2"/>
</dbReference>
<dbReference type="InterPro" id="IPR019826">
    <property type="entry name" value="Carboxylesterase_B_AS"/>
</dbReference>
<keyword evidence="8" id="KW-1185">Reference proteome</keyword>
<reference evidence="7 8" key="1">
    <citation type="submission" date="2020-11" db="EMBL/GenBank/DDBJ databases">
        <authorList>
            <person name="Wallbank WR R."/>
            <person name="Pardo Diaz C."/>
            <person name="Kozak K."/>
            <person name="Martin S."/>
            <person name="Jiggins C."/>
            <person name="Moest M."/>
            <person name="Warren A I."/>
            <person name="Generalovic N T."/>
            <person name="Byers J.R.P. K."/>
            <person name="Montejo-Kovacevich G."/>
            <person name="Yen C E."/>
        </authorList>
    </citation>
    <scope>NUCLEOTIDE SEQUENCE [LARGE SCALE GENOMIC DNA]</scope>
</reference>
<accession>A0A7R8UGT9</accession>
<sequence length="997" mass="110712">MTDALGADDIVVTIPELGSLLGSVGKSGWSGKDIYQFRGIHFAESPSGERRFKPPVPRSPWSGVKDVRENDITCPVITFMQALTPEQLEERDWEDCLHLSVYTKDFSANLPVMFYIHGGGFTNGSARDHPPGYLLENDVVLVVTQYRLGALGFLATNTDAISGNVGILDVLLALEWVQNNIRHFGGDPSRVTIFGQSAGAGIVSLLTMSPAVRDGLFHQVLIQSGSVFSQWGCERHPVLRARTIAQQGGCSDVNDLDTVNKFFMDLPVMKLLEITEFSSFRPTLGDLNGVVPETPKKLWNKSTKIYPAMGGVTKHDGTFQLANIYNVIGPQLETSNDAIQMIEDISIGLGINDDTGYISVMSMHMFFTQEELERGNFREMLPAIVDMSSNVVIKSPTFRFLQLNSLRNPQKTFLYTFDYAGEPTRFGYGHPTDHLPFNGGVHHSDDNIYIFPTIPLNAKDIEIAKKMSSLWTSFATTGIPRVEGEVDWPPMTRKTGPYLHINETCSVSDDFMKEFTVTKDDESNSILPTPRQPWTGIKDVRENDIGCPVFSNLSKLSPEELQARDWEDCLHLSVYTKNVSGNLPVMFYIHGGAFIFGDAASNSPDFLLEHDIVLVVIQYRLGVLGFLATNSEAIPGNVALFDVILALEWVQTYIQHFGGDPNRVTIFGLSAGAIIASMLTISPKVRDGLFHQVIVQSGTAFLQWGSEQKPIETAREIAKKGGCEDVDDLDVLNKFFMEIPVEELMRITAGQLFRPTFGDLNDFVTDTAKKMWDKTGRAYPTVGGIAKHEGTAHLALIYHFIGPLLEASTDALEIIETTAAFGGITDDSGYTNILTMSLLFTQDQLEHGNFRELLPGLIDMTNNNFMKIPMLRFLQLNAQRRPNETYLYTFDYAGEHTGFSAENVPFRGGVSHADENFYIFPTKPLNSKDTEVAKKIVSLWTSFAMTGIPRVDGEEPWPPMTGKTGPYFHIDEVCSVSDDFVKEFTVTIDDKTNSLIK</sequence>
<name>A0A7R8UGT9_HERIL</name>
<dbReference type="Proteomes" id="UP000594454">
    <property type="component" value="Chromosome 2"/>
</dbReference>
<evidence type="ECO:0000259" key="6">
    <source>
        <dbReference type="Pfam" id="PF00135"/>
    </source>
</evidence>
<organism evidence="7 8">
    <name type="scientific">Hermetia illucens</name>
    <name type="common">Black soldier fly</name>
    <dbReference type="NCBI Taxonomy" id="343691"/>
    <lineage>
        <taxon>Eukaryota</taxon>
        <taxon>Metazoa</taxon>
        <taxon>Ecdysozoa</taxon>
        <taxon>Arthropoda</taxon>
        <taxon>Hexapoda</taxon>
        <taxon>Insecta</taxon>
        <taxon>Pterygota</taxon>
        <taxon>Neoptera</taxon>
        <taxon>Endopterygota</taxon>
        <taxon>Diptera</taxon>
        <taxon>Brachycera</taxon>
        <taxon>Stratiomyomorpha</taxon>
        <taxon>Stratiomyidae</taxon>
        <taxon>Hermetiinae</taxon>
        <taxon>Hermetia</taxon>
    </lineage>
</organism>
<feature type="domain" description="Carboxylesterase type B" evidence="6">
    <location>
        <begin position="10"/>
        <end position="508"/>
    </location>
</feature>
<evidence type="ECO:0000256" key="3">
    <source>
        <dbReference type="ARBA" id="ARBA00022801"/>
    </source>
</evidence>
<evidence type="ECO:0000256" key="5">
    <source>
        <dbReference type="ARBA" id="ARBA00023180"/>
    </source>
</evidence>
<dbReference type="PANTHER" id="PTHR43142:SF12">
    <property type="entry name" value="CARBOXYLESTERASE TYPE B DOMAIN-CONTAINING PROTEIN-RELATED"/>
    <property type="match status" value="1"/>
</dbReference>
<dbReference type="InterPro" id="IPR029058">
    <property type="entry name" value="AB_hydrolase_fold"/>
</dbReference>
<keyword evidence="5" id="KW-0325">Glycoprotein</keyword>
<evidence type="ECO:0000313" key="7">
    <source>
        <dbReference type="EMBL" id="CAD7080348.1"/>
    </source>
</evidence>
<dbReference type="Gene3D" id="3.40.50.1820">
    <property type="entry name" value="alpha/beta hydrolase"/>
    <property type="match status" value="2"/>
</dbReference>
<dbReference type="OrthoDB" id="408631at2759"/>
<comment type="similarity">
    <text evidence="1">Belongs to the type-B carboxylesterase/lipase family.</text>
</comment>
<proteinExistence type="inferred from homology"/>